<dbReference type="Pfam" id="PF12146">
    <property type="entry name" value="Hydrolase_4"/>
    <property type="match status" value="1"/>
</dbReference>
<reference evidence="2" key="1">
    <citation type="submission" date="2023-10" db="EMBL/GenBank/DDBJ databases">
        <authorList>
            <person name="Chen Y."/>
            <person name="Shah S."/>
            <person name="Dougan E. K."/>
            <person name="Thang M."/>
            <person name="Chan C."/>
        </authorList>
    </citation>
    <scope>NUCLEOTIDE SEQUENCE [LARGE SCALE GENOMIC DNA]</scope>
</reference>
<dbReference type="InterPro" id="IPR029058">
    <property type="entry name" value="AB_hydrolase_fold"/>
</dbReference>
<evidence type="ECO:0000313" key="3">
    <source>
        <dbReference type="Proteomes" id="UP001189429"/>
    </source>
</evidence>
<dbReference type="PANTHER" id="PTHR12277">
    <property type="entry name" value="ALPHA/BETA HYDROLASE DOMAIN-CONTAINING PROTEIN"/>
    <property type="match status" value="1"/>
</dbReference>
<evidence type="ECO:0000313" key="2">
    <source>
        <dbReference type="EMBL" id="CAK0790782.1"/>
    </source>
</evidence>
<dbReference type="PANTHER" id="PTHR12277:SF81">
    <property type="entry name" value="PROTEIN ABHD13"/>
    <property type="match status" value="1"/>
</dbReference>
<evidence type="ECO:0000259" key="1">
    <source>
        <dbReference type="Pfam" id="PF12146"/>
    </source>
</evidence>
<keyword evidence="3" id="KW-1185">Reference proteome</keyword>
<feature type="domain" description="Serine aminopeptidase S33" evidence="1">
    <location>
        <begin position="40"/>
        <end position="143"/>
    </location>
</feature>
<comment type="caution">
    <text evidence="2">The sequence shown here is derived from an EMBL/GenBank/DDBJ whole genome shotgun (WGS) entry which is preliminary data.</text>
</comment>
<dbReference type="Gene3D" id="3.40.50.1820">
    <property type="entry name" value="alpha/beta hydrolase"/>
    <property type="match status" value="1"/>
</dbReference>
<feature type="non-terminal residue" evidence="2">
    <location>
        <position position="208"/>
    </location>
</feature>
<accession>A0ABN9PD31</accession>
<dbReference type="EMBL" id="CAUYUJ010000481">
    <property type="protein sequence ID" value="CAK0790782.1"/>
    <property type="molecule type" value="Genomic_DNA"/>
</dbReference>
<dbReference type="SUPFAM" id="SSF53474">
    <property type="entry name" value="alpha/beta-Hydrolases"/>
    <property type="match status" value="1"/>
</dbReference>
<protein>
    <recommendedName>
        <fullName evidence="1">Serine aminopeptidase S33 domain-containing protein</fullName>
    </recommendedName>
</protein>
<dbReference type="Proteomes" id="UP001189429">
    <property type="component" value="Unassembled WGS sequence"/>
</dbReference>
<sequence>MPTCVFSGPPPQSTVVARQQERGHLGLREEPAAGAGRTLVLLHCHGNATDIGMMMGPYLEMSNQFGVEVVGVEYSGYGMSSGTPSTRKLHGDIEAAYNHVIASGVPPEDIVAYGQSVGSGPVLSLASKRKLGGVVLHSPMLSGIKVIDPDPDKCCCRPSCCYRCFDFFPNDERIRSIGCPAFVIHGQQDDIIPFYHGQRLAEATPLKQ</sequence>
<proteinExistence type="predicted"/>
<organism evidence="2 3">
    <name type="scientific">Prorocentrum cordatum</name>
    <dbReference type="NCBI Taxonomy" id="2364126"/>
    <lineage>
        <taxon>Eukaryota</taxon>
        <taxon>Sar</taxon>
        <taxon>Alveolata</taxon>
        <taxon>Dinophyceae</taxon>
        <taxon>Prorocentrales</taxon>
        <taxon>Prorocentraceae</taxon>
        <taxon>Prorocentrum</taxon>
    </lineage>
</organism>
<name>A0ABN9PD31_9DINO</name>
<gene>
    <name evidence="2" type="ORF">PCOR1329_LOCUS1976</name>
</gene>
<dbReference type="InterPro" id="IPR022742">
    <property type="entry name" value="Hydrolase_4"/>
</dbReference>